<gene>
    <name evidence="1" type="ORF">GYA55_02760</name>
</gene>
<accession>A0A7X9IJF3</accession>
<sequence length="308" mass="33468">MVEDDVLHVKSDMRTQEKLARRAKEASLHTSTLPGLPKVGVAAEFSNFQIFDSTNIDCHSNIASQVCLEQAVLSHANGSMGPLSQDSGRDGLPVWRNLALWADVEEPIMPCGSCRDALIRSGKTDSEIISRTAGGRTLEIPISWLLPLAGLGEEGDVSEEIDYFRALGGYVSSFIPDDLEVLLDEAKKASESSWIPHFAKDKIAASGAALRMTDDTVVLGWRTQESTKQLTDSAIVTALRKALQEPFNKELKVKAAAFFSDSKVLRAPSGSDLQALLELSDGNIPLVFACGDGRKFHSSLRELLPKPF</sequence>
<protein>
    <submittedName>
        <fullName evidence="1">Uncharacterized protein</fullName>
    </submittedName>
</protein>
<evidence type="ECO:0000313" key="1">
    <source>
        <dbReference type="EMBL" id="NMC62067.1"/>
    </source>
</evidence>
<dbReference type="EMBL" id="JAAZON010000108">
    <property type="protein sequence ID" value="NMC62067.1"/>
    <property type="molecule type" value="Genomic_DNA"/>
</dbReference>
<dbReference type="InterPro" id="IPR016193">
    <property type="entry name" value="Cytidine_deaminase-like"/>
</dbReference>
<dbReference type="GO" id="GO:0003824">
    <property type="term" value="F:catalytic activity"/>
    <property type="evidence" value="ECO:0007669"/>
    <property type="project" value="InterPro"/>
</dbReference>
<comment type="caution">
    <text evidence="1">The sequence shown here is derived from an EMBL/GenBank/DDBJ whole genome shotgun (WGS) entry which is preliminary data.</text>
</comment>
<name>A0A7X9IJF3_9DELT</name>
<reference evidence="1 2" key="1">
    <citation type="journal article" date="2020" name="Biotechnol. Biofuels">
        <title>New insights from the biogas microbiome by comprehensive genome-resolved metagenomics of nearly 1600 species originating from multiple anaerobic digesters.</title>
        <authorList>
            <person name="Campanaro S."/>
            <person name="Treu L."/>
            <person name="Rodriguez-R L.M."/>
            <person name="Kovalovszki A."/>
            <person name="Ziels R.M."/>
            <person name="Maus I."/>
            <person name="Zhu X."/>
            <person name="Kougias P.G."/>
            <person name="Basile A."/>
            <person name="Luo G."/>
            <person name="Schluter A."/>
            <person name="Konstantinidis K.T."/>
            <person name="Angelidaki I."/>
        </authorList>
    </citation>
    <scope>NUCLEOTIDE SEQUENCE [LARGE SCALE GENOMIC DNA]</scope>
    <source>
        <strain evidence="1">AS27yjCOA_65</strain>
    </source>
</reference>
<proteinExistence type="predicted"/>
<dbReference type="SUPFAM" id="SSF53927">
    <property type="entry name" value="Cytidine deaminase-like"/>
    <property type="match status" value="2"/>
</dbReference>
<dbReference type="Gene3D" id="3.40.140.10">
    <property type="entry name" value="Cytidine Deaminase, domain 2"/>
    <property type="match status" value="2"/>
</dbReference>
<dbReference type="AlphaFoldDB" id="A0A7X9IJF3"/>
<evidence type="ECO:0000313" key="2">
    <source>
        <dbReference type="Proteomes" id="UP000524246"/>
    </source>
</evidence>
<organism evidence="1 2">
    <name type="scientific">SAR324 cluster bacterium</name>
    <dbReference type="NCBI Taxonomy" id="2024889"/>
    <lineage>
        <taxon>Bacteria</taxon>
        <taxon>Deltaproteobacteria</taxon>
        <taxon>SAR324 cluster</taxon>
    </lineage>
</organism>
<dbReference type="Proteomes" id="UP000524246">
    <property type="component" value="Unassembled WGS sequence"/>
</dbReference>